<reference evidence="1 2" key="1">
    <citation type="submission" date="2023-10" db="EMBL/GenBank/DDBJ databases">
        <title>Psychrosphaera aquimaarina strain SW33 isolated from seawater.</title>
        <authorList>
            <person name="Bayburt H."/>
            <person name="Kim J.M."/>
            <person name="Choi B.J."/>
            <person name="Jeon C.O."/>
        </authorList>
    </citation>
    <scope>NUCLEOTIDE SEQUENCE [LARGE SCALE GENOMIC DNA]</scope>
    <source>
        <strain evidence="1 2">KCTC 52743</strain>
    </source>
</reference>
<evidence type="ECO:0000313" key="2">
    <source>
        <dbReference type="Proteomes" id="UP001257914"/>
    </source>
</evidence>
<name>A0ABU3QX76_9GAMM</name>
<dbReference type="Proteomes" id="UP001257914">
    <property type="component" value="Unassembled WGS sequence"/>
</dbReference>
<sequence>MISCNEYDYVEIVCMYRYPVNITLKTGLIIEGIALDTQYNADRQECIKVDIDDIETLITLASIAILEVGIENPHFKQITFT</sequence>
<dbReference type="Pfam" id="PF07073">
    <property type="entry name" value="ROF"/>
    <property type="match status" value="1"/>
</dbReference>
<evidence type="ECO:0000313" key="1">
    <source>
        <dbReference type="EMBL" id="MDU0112018.1"/>
    </source>
</evidence>
<accession>A0ABU3QX76</accession>
<gene>
    <name evidence="1" type="ORF">RT723_03165</name>
</gene>
<dbReference type="InterPro" id="IPR009778">
    <property type="entry name" value="ROF"/>
</dbReference>
<dbReference type="EMBL" id="JAWCUA010000003">
    <property type="protein sequence ID" value="MDU0112018.1"/>
    <property type="molecule type" value="Genomic_DNA"/>
</dbReference>
<dbReference type="Gene3D" id="2.30.30.400">
    <property type="entry name" value="Rof-like"/>
    <property type="match status" value="1"/>
</dbReference>
<keyword evidence="2" id="KW-1185">Reference proteome</keyword>
<dbReference type="SUPFAM" id="SSF101744">
    <property type="entry name" value="Rof/RNase P subunit-like"/>
    <property type="match status" value="1"/>
</dbReference>
<organism evidence="1 2">
    <name type="scientific">Psychrosphaera aquimarina</name>
    <dbReference type="NCBI Taxonomy" id="2044854"/>
    <lineage>
        <taxon>Bacteria</taxon>
        <taxon>Pseudomonadati</taxon>
        <taxon>Pseudomonadota</taxon>
        <taxon>Gammaproteobacteria</taxon>
        <taxon>Alteromonadales</taxon>
        <taxon>Pseudoalteromonadaceae</taxon>
        <taxon>Psychrosphaera</taxon>
    </lineage>
</organism>
<dbReference type="InterPro" id="IPR023534">
    <property type="entry name" value="Rof/RNase_P-like"/>
</dbReference>
<comment type="caution">
    <text evidence="1">The sequence shown here is derived from an EMBL/GenBank/DDBJ whole genome shotgun (WGS) entry which is preliminary data.</text>
</comment>
<dbReference type="InterPro" id="IPR038626">
    <property type="entry name" value="Rof-like_sf"/>
</dbReference>
<protein>
    <submittedName>
        <fullName evidence="1">Rho-binding antiterminator</fullName>
    </submittedName>
</protein>
<dbReference type="RefSeq" id="WP_315945865.1">
    <property type="nucleotide sequence ID" value="NZ_JAWCUA010000003.1"/>
</dbReference>
<proteinExistence type="predicted"/>